<sequence length="295" mass="33839">MRNINMDLMYFEYLYKKGIIKKDTYKKIIRDITEEKNKLVTIKSVYNDEYVSVKGELNELIAGEKDVELSDRFVLINIGGGNAILQTQEGFYVRVDNDDNRIYASEFNRENATIFTLIPINEKEVALKTDKGNYVKVGEEERLIADESMQNEKTVFKIKEVVEIIYNDIVMISLSEERFISAINGGGSYLAATEFNQSENEEFTVLQFLGGESILKTSKGYYVRVRDDLVLTADTKNIDEASRFLGEQIDDDVIIVKTLNGNLVRVREIDKYLVADAKEITESCKFNIYQSTRPI</sequence>
<keyword evidence="6" id="KW-1185">Reference proteome</keyword>
<reference evidence="5 6" key="1">
    <citation type="journal article" date="2019" name="Int. J. Syst. Evol. Microbiol.">
        <title>The Global Catalogue of Microorganisms (GCM) 10K type strain sequencing project: providing services to taxonomists for standard genome sequencing and annotation.</title>
        <authorList>
            <consortium name="The Broad Institute Genomics Platform"/>
            <consortium name="The Broad Institute Genome Sequencing Center for Infectious Disease"/>
            <person name="Wu L."/>
            <person name="Ma J."/>
        </authorList>
    </citation>
    <scope>NUCLEOTIDE SEQUENCE [LARGE SCALE GENOMIC DNA]</scope>
    <source>
        <strain evidence="5 6">JCM 6486</strain>
    </source>
</reference>
<accession>A0ABN1M2D1</accession>
<evidence type="ECO:0000313" key="6">
    <source>
        <dbReference type="Proteomes" id="UP001400965"/>
    </source>
</evidence>
<dbReference type="EMBL" id="BAAACP010000005">
    <property type="protein sequence ID" value="GAA0862978.1"/>
    <property type="molecule type" value="Genomic_DNA"/>
</dbReference>
<dbReference type="RefSeq" id="WP_346043500.1">
    <property type="nucleotide sequence ID" value="NZ_BAAACP010000005.1"/>
</dbReference>
<protein>
    <recommendedName>
        <fullName evidence="4">Fascin-like domain-containing protein</fullName>
    </recommendedName>
</protein>
<evidence type="ECO:0000256" key="2">
    <source>
        <dbReference type="ARBA" id="ARBA00022490"/>
    </source>
</evidence>
<comment type="caution">
    <text evidence="5">The sequence shown here is derived from an EMBL/GenBank/DDBJ whole genome shotgun (WGS) entry which is preliminary data.</text>
</comment>
<name>A0ABN1M2D1_9FIRM</name>
<dbReference type="Pfam" id="PF06268">
    <property type="entry name" value="Fascin"/>
    <property type="match status" value="1"/>
</dbReference>
<dbReference type="InterPro" id="IPR022768">
    <property type="entry name" value="Fascin-like_dom"/>
</dbReference>
<evidence type="ECO:0000256" key="1">
    <source>
        <dbReference type="ARBA" id="ARBA00004496"/>
    </source>
</evidence>
<keyword evidence="2" id="KW-0963">Cytoplasm</keyword>
<dbReference type="CDD" id="cd00257">
    <property type="entry name" value="beta-trefoil_FSCN-like"/>
    <property type="match status" value="2"/>
</dbReference>
<evidence type="ECO:0000313" key="5">
    <source>
        <dbReference type="EMBL" id="GAA0862978.1"/>
    </source>
</evidence>
<evidence type="ECO:0000259" key="4">
    <source>
        <dbReference type="Pfam" id="PF06268"/>
    </source>
</evidence>
<feature type="domain" description="Fascin-like" evidence="4">
    <location>
        <begin position="55"/>
        <end position="157"/>
    </location>
</feature>
<gene>
    <name evidence="5" type="ORF">GCM10008917_10510</name>
</gene>
<evidence type="ECO:0000256" key="3">
    <source>
        <dbReference type="ARBA" id="ARBA00023203"/>
    </source>
</evidence>
<keyword evidence="3" id="KW-0009">Actin-binding</keyword>
<dbReference type="SUPFAM" id="SSF50405">
    <property type="entry name" value="Actin-crosslinking proteins"/>
    <property type="match status" value="2"/>
</dbReference>
<dbReference type="Proteomes" id="UP001400965">
    <property type="component" value="Unassembled WGS sequence"/>
</dbReference>
<comment type="subcellular location">
    <subcellularLocation>
        <location evidence="1">Cytoplasm</location>
    </subcellularLocation>
</comment>
<dbReference type="Gene3D" id="2.80.10.50">
    <property type="match status" value="2"/>
</dbReference>
<organism evidence="5 6">
    <name type="scientific">Paraclostridium tenue</name>
    <dbReference type="NCBI Taxonomy" id="1737"/>
    <lineage>
        <taxon>Bacteria</taxon>
        <taxon>Bacillati</taxon>
        <taxon>Bacillota</taxon>
        <taxon>Clostridia</taxon>
        <taxon>Peptostreptococcales</taxon>
        <taxon>Peptostreptococcaceae</taxon>
        <taxon>Paraclostridium</taxon>
    </lineage>
</organism>
<proteinExistence type="predicted"/>
<dbReference type="InterPro" id="IPR008999">
    <property type="entry name" value="Actin-crosslinking"/>
</dbReference>